<sequence length="90" mass="10321">MSKTKGTKTVQTRLTKGEYETFKRLAEREGLSIKDALREAAEDFIEGRTRVDPDDPMFTFHERTKETFPDDAEATDAAEMDDDLYGDDPR</sequence>
<comment type="caution">
    <text evidence="2">The sequence shown here is derived from an EMBL/GenBank/DDBJ whole genome shotgun (WGS) entry which is preliminary data.</text>
</comment>
<dbReference type="Proteomes" id="UP001596547">
    <property type="component" value="Unassembled WGS sequence"/>
</dbReference>
<dbReference type="RefSeq" id="WP_276303168.1">
    <property type="nucleotide sequence ID" value="NZ_CP119992.1"/>
</dbReference>
<evidence type="ECO:0008006" key="4">
    <source>
        <dbReference type="Google" id="ProtNLM"/>
    </source>
</evidence>
<evidence type="ECO:0000256" key="1">
    <source>
        <dbReference type="SAM" id="MobiDB-lite"/>
    </source>
</evidence>
<organism evidence="2 3">
    <name type="scientific">Halomarina halobia</name>
    <dbReference type="NCBI Taxonomy" id="3033386"/>
    <lineage>
        <taxon>Archaea</taxon>
        <taxon>Methanobacteriati</taxon>
        <taxon>Methanobacteriota</taxon>
        <taxon>Stenosarchaea group</taxon>
        <taxon>Halobacteria</taxon>
        <taxon>Halobacteriales</taxon>
        <taxon>Natronomonadaceae</taxon>
        <taxon>Halomarina</taxon>
    </lineage>
</organism>
<dbReference type="EMBL" id="JBHTBF010000002">
    <property type="protein sequence ID" value="MFC7317584.1"/>
    <property type="molecule type" value="Genomic_DNA"/>
</dbReference>
<accession>A0ABD6AAJ0</accession>
<dbReference type="GeneID" id="79315742"/>
<reference evidence="2 3" key="1">
    <citation type="journal article" date="2019" name="Int. J. Syst. Evol. Microbiol.">
        <title>The Global Catalogue of Microorganisms (GCM) 10K type strain sequencing project: providing services to taxonomists for standard genome sequencing and annotation.</title>
        <authorList>
            <consortium name="The Broad Institute Genomics Platform"/>
            <consortium name="The Broad Institute Genome Sequencing Center for Infectious Disease"/>
            <person name="Wu L."/>
            <person name="Ma J."/>
        </authorList>
    </citation>
    <scope>NUCLEOTIDE SEQUENCE [LARGE SCALE GENOMIC DNA]</scope>
    <source>
        <strain evidence="2 3">PSR21</strain>
    </source>
</reference>
<protein>
    <recommendedName>
        <fullName evidence="4">Ribbon-helix-helix protein, CopG family</fullName>
    </recommendedName>
</protein>
<evidence type="ECO:0000313" key="3">
    <source>
        <dbReference type="Proteomes" id="UP001596547"/>
    </source>
</evidence>
<proteinExistence type="predicted"/>
<feature type="region of interest" description="Disordered" evidence="1">
    <location>
        <begin position="63"/>
        <end position="90"/>
    </location>
</feature>
<evidence type="ECO:0000313" key="2">
    <source>
        <dbReference type="EMBL" id="MFC7317584.1"/>
    </source>
</evidence>
<name>A0ABD6AAJ0_9EURY</name>
<feature type="compositionally biased region" description="Acidic residues" evidence="1">
    <location>
        <begin position="69"/>
        <end position="90"/>
    </location>
</feature>
<dbReference type="AlphaFoldDB" id="A0ABD6AAJ0"/>
<gene>
    <name evidence="2" type="ORF">ACFQPE_12405</name>
</gene>
<keyword evidence="3" id="KW-1185">Reference proteome</keyword>